<proteinExistence type="predicted"/>
<dbReference type="PANTHER" id="PTHR43139">
    <property type="entry name" value="SI:DKEY-122A22.2"/>
    <property type="match status" value="1"/>
</dbReference>
<dbReference type="EMBL" id="LVLJ01003584">
    <property type="protein sequence ID" value="OAE20810.1"/>
    <property type="molecule type" value="Genomic_DNA"/>
</dbReference>
<name>A0A176VIV9_MARPO</name>
<dbReference type="InterPro" id="IPR000073">
    <property type="entry name" value="AB_hydrolase_1"/>
</dbReference>
<gene>
    <name evidence="2" type="ORF">AXG93_1748s1160</name>
</gene>
<dbReference type="Gene3D" id="3.40.50.1820">
    <property type="entry name" value="alpha/beta hydrolase"/>
    <property type="match status" value="1"/>
</dbReference>
<evidence type="ECO:0000313" key="2">
    <source>
        <dbReference type="EMBL" id="OAE20810.1"/>
    </source>
</evidence>
<dbReference type="PRINTS" id="PR00111">
    <property type="entry name" value="ABHYDROLASE"/>
</dbReference>
<accession>A0A176VIV9</accession>
<dbReference type="InterPro" id="IPR052370">
    <property type="entry name" value="Meta-cleavage_hydrolase"/>
</dbReference>
<dbReference type="AlphaFoldDB" id="A0A176VIV9"/>
<sequence>MLLAGAARRLLAVFELGHSRQSFNSLTASSLNAPARSRLHASSLAGVNLHLHAEETSQESGSGLNTAKTSAAYALTFAWPYIRQQAFYRSCGLEARLVELEDGTIMSCWIPKRSKARAVTPSVKPALVLLHAFGTSGISWNYQVGPFSKLFDLYIPDLVFFGDSTSTNLARSELFQAECVYKILQQLGVHKFSIIGTSYGGFVAYRVAHLYPDSVHRLVISSSGVCMDPSSDQTLCAKYNAKNIKEILLPTTVEGLKRTARLGFYKEPRMFVPKFIWEDYLETQSMKNYKEKTELADGLVLGKADSPPLPTVPQETLIIWGEFDEVFNLKLAYQLKQHIGEKAQVVVIKNAAHVPQVEKASEYNKKVLAFLSERETTTESESETPSERKTQ</sequence>
<protein>
    <recommendedName>
        <fullName evidence="1">AB hydrolase-1 domain-containing protein</fullName>
    </recommendedName>
</protein>
<dbReference type="Proteomes" id="UP000077202">
    <property type="component" value="Unassembled WGS sequence"/>
</dbReference>
<feature type="domain" description="AB hydrolase-1" evidence="1">
    <location>
        <begin position="125"/>
        <end position="359"/>
    </location>
</feature>
<dbReference type="InterPro" id="IPR029058">
    <property type="entry name" value="AB_hydrolase_fold"/>
</dbReference>
<dbReference type="Pfam" id="PF00561">
    <property type="entry name" value="Abhydrolase_1"/>
    <property type="match status" value="1"/>
</dbReference>
<evidence type="ECO:0000313" key="3">
    <source>
        <dbReference type="Proteomes" id="UP000077202"/>
    </source>
</evidence>
<reference evidence="2" key="1">
    <citation type="submission" date="2016-03" db="EMBL/GenBank/DDBJ databases">
        <title>Mechanisms controlling the formation of the plant cell surface in tip-growing cells are functionally conserved among land plants.</title>
        <authorList>
            <person name="Honkanen S."/>
            <person name="Jones V.A."/>
            <person name="Morieri G."/>
            <person name="Champion C."/>
            <person name="Hetherington A.J."/>
            <person name="Kelly S."/>
            <person name="Saint-Marcoux D."/>
            <person name="Proust H."/>
            <person name="Prescott H."/>
            <person name="Dolan L."/>
        </authorList>
    </citation>
    <scope>NUCLEOTIDE SEQUENCE [LARGE SCALE GENOMIC DNA]</scope>
    <source>
        <tissue evidence="2">Whole gametophyte</tissue>
    </source>
</reference>
<keyword evidence="3" id="KW-1185">Reference proteome</keyword>
<organism evidence="2 3">
    <name type="scientific">Marchantia polymorpha subsp. ruderalis</name>
    <dbReference type="NCBI Taxonomy" id="1480154"/>
    <lineage>
        <taxon>Eukaryota</taxon>
        <taxon>Viridiplantae</taxon>
        <taxon>Streptophyta</taxon>
        <taxon>Embryophyta</taxon>
        <taxon>Marchantiophyta</taxon>
        <taxon>Marchantiopsida</taxon>
        <taxon>Marchantiidae</taxon>
        <taxon>Marchantiales</taxon>
        <taxon>Marchantiaceae</taxon>
        <taxon>Marchantia</taxon>
    </lineage>
</organism>
<evidence type="ECO:0000259" key="1">
    <source>
        <dbReference type="Pfam" id="PF00561"/>
    </source>
</evidence>
<dbReference type="SUPFAM" id="SSF53474">
    <property type="entry name" value="alpha/beta-Hydrolases"/>
    <property type="match status" value="1"/>
</dbReference>
<comment type="caution">
    <text evidence="2">The sequence shown here is derived from an EMBL/GenBank/DDBJ whole genome shotgun (WGS) entry which is preliminary data.</text>
</comment>
<dbReference type="PANTHER" id="PTHR43139:SF66">
    <property type="entry name" value="ALPHA_BETA-HYDROLASES SUPERFAMILY PROTEIN"/>
    <property type="match status" value="1"/>
</dbReference>